<dbReference type="Proteomes" id="UP000605846">
    <property type="component" value="Unassembled WGS sequence"/>
</dbReference>
<dbReference type="PANTHER" id="PTHR46118:SF4">
    <property type="entry name" value="PROTEIN ABHD11"/>
    <property type="match status" value="1"/>
</dbReference>
<dbReference type="EMBL" id="JABAYA010000035">
    <property type="protein sequence ID" value="KAF7728552.1"/>
    <property type="molecule type" value="Genomic_DNA"/>
</dbReference>
<gene>
    <name evidence="4" type="ORF">EC973_005956</name>
</gene>
<evidence type="ECO:0000256" key="1">
    <source>
        <dbReference type="ARBA" id="ARBA00008645"/>
    </source>
</evidence>
<evidence type="ECO:0000313" key="5">
    <source>
        <dbReference type="Proteomes" id="UP000605846"/>
    </source>
</evidence>
<dbReference type="AlphaFoldDB" id="A0A8H7BP00"/>
<evidence type="ECO:0000313" key="4">
    <source>
        <dbReference type="EMBL" id="KAF7728552.1"/>
    </source>
</evidence>
<keyword evidence="2" id="KW-0378">Hydrolase</keyword>
<comment type="caution">
    <text evidence="4">The sequence shown here is derived from an EMBL/GenBank/DDBJ whole genome shotgun (WGS) entry which is preliminary data.</text>
</comment>
<dbReference type="OrthoDB" id="8119704at2759"/>
<keyword evidence="5" id="KW-1185">Reference proteome</keyword>
<sequence length="180" mass="20678">MANDLAEFVKEQQLQRPVFLGHSMGGKTVMTLALRQPTIPSKLIVVDIAPLHMPLSREFQMYVEGMRAIDAVSPTKQKVADEILQTYEPDLIVRQFLLTNLKRHKDGIYRFRVPYDTLGDSLGRLGEFLTEPLHYEGPTLFITGGRSPYRKPFLKHPNLVQKQFPRSHIENIEDVGHWGR</sequence>
<evidence type="ECO:0000259" key="3">
    <source>
        <dbReference type="Pfam" id="PF00561"/>
    </source>
</evidence>
<dbReference type="Pfam" id="PF00561">
    <property type="entry name" value="Abhydrolase_1"/>
    <property type="match status" value="1"/>
</dbReference>
<dbReference type="SUPFAM" id="SSF53474">
    <property type="entry name" value="alpha/beta-Hydrolases"/>
    <property type="match status" value="1"/>
</dbReference>
<dbReference type="InterPro" id="IPR029058">
    <property type="entry name" value="AB_hydrolase_fold"/>
</dbReference>
<dbReference type="GO" id="GO:0052689">
    <property type="term" value="F:carboxylic ester hydrolase activity"/>
    <property type="evidence" value="ECO:0007669"/>
    <property type="project" value="TreeGrafter"/>
</dbReference>
<dbReference type="GO" id="GO:0005739">
    <property type="term" value="C:mitochondrion"/>
    <property type="evidence" value="ECO:0007669"/>
    <property type="project" value="TreeGrafter"/>
</dbReference>
<dbReference type="InterPro" id="IPR000073">
    <property type="entry name" value="AB_hydrolase_1"/>
</dbReference>
<dbReference type="Gene3D" id="3.40.50.1820">
    <property type="entry name" value="alpha/beta hydrolase"/>
    <property type="match status" value="1"/>
</dbReference>
<feature type="domain" description="AB hydrolase-1" evidence="3">
    <location>
        <begin position="1"/>
        <end position="178"/>
    </location>
</feature>
<evidence type="ECO:0000256" key="2">
    <source>
        <dbReference type="ARBA" id="ARBA00022801"/>
    </source>
</evidence>
<dbReference type="PANTHER" id="PTHR46118">
    <property type="entry name" value="PROTEIN ABHD11"/>
    <property type="match status" value="1"/>
</dbReference>
<protein>
    <recommendedName>
        <fullName evidence="3">AB hydrolase-1 domain-containing protein</fullName>
    </recommendedName>
</protein>
<organism evidence="4 5">
    <name type="scientific">Apophysomyces ossiformis</name>
    <dbReference type="NCBI Taxonomy" id="679940"/>
    <lineage>
        <taxon>Eukaryota</taxon>
        <taxon>Fungi</taxon>
        <taxon>Fungi incertae sedis</taxon>
        <taxon>Mucoromycota</taxon>
        <taxon>Mucoromycotina</taxon>
        <taxon>Mucoromycetes</taxon>
        <taxon>Mucorales</taxon>
        <taxon>Mucorineae</taxon>
        <taxon>Mucoraceae</taxon>
        <taxon>Apophysomyces</taxon>
    </lineage>
</organism>
<reference evidence="4" key="1">
    <citation type="submission" date="2020-01" db="EMBL/GenBank/DDBJ databases">
        <title>Genome Sequencing of Three Apophysomyces-Like Fungal Strains Confirms a Novel Fungal Genus in the Mucoromycota with divergent Burkholderia-like Endosymbiotic Bacteria.</title>
        <authorList>
            <person name="Stajich J.E."/>
            <person name="Macias A.M."/>
            <person name="Carter-House D."/>
            <person name="Lovett B."/>
            <person name="Kasson L.R."/>
            <person name="Berry K."/>
            <person name="Grigoriev I."/>
            <person name="Chang Y."/>
            <person name="Spatafora J."/>
            <person name="Kasson M.T."/>
        </authorList>
    </citation>
    <scope>NUCLEOTIDE SEQUENCE</scope>
    <source>
        <strain evidence="4">NRRL A-21654</strain>
    </source>
</reference>
<accession>A0A8H7BP00</accession>
<name>A0A8H7BP00_9FUNG</name>
<comment type="similarity">
    <text evidence="1">Belongs to the AB hydrolase superfamily.</text>
</comment>
<proteinExistence type="inferred from homology"/>